<sequence length="497" mass="58147">MHGIGRARLDRAQKKITSSGVPIKNQRGTNGGKNGKTDDIRTEKVLTHIQSFPTISSHYSRKTSPNMQYLDTDITSRRQMYKLYVNWLEENHEDDVPVTYHYYDDMLKLHFPKLQLYKPRTDTCKKCDTFQIKIKNPELPAEQKKELETQHAIHLAKASKGYELPNKLLTDRGNNVMVLCMDLQQALPTPKISTGIAFYKRKMWTYNFNIHDYRTKIGHMFIWDEVTAKRGAIEICSCINKFVDLYVKDDVDELVIFSDNCAGQNKNFILLLFYLSLIHKGRFKEITHIYYQSGHTYMAADRDFGLIEKEERKVNYIFTPDEHEELIRTMRKATGKPFVVTRMKQEDFKDWDQLRKHVVKRNAPNLRFTDCCYFRVSSDYKAGYGCGASYTFYESRSDTKVNLVRIKDQAAESAFNLSNKLVPRKYASLLPLARPKIEDLKVLVSELVPPYLKRRYWDRILGINIEDEEDDVDDPETELDDGNDEPLMTADFYDYDK</sequence>
<proteinExistence type="predicted"/>
<keyword evidence="4" id="KW-1185">Reference proteome</keyword>
<organism evidence="3 4">
    <name type="scientific">Petrolisthes manimaculis</name>
    <dbReference type="NCBI Taxonomy" id="1843537"/>
    <lineage>
        <taxon>Eukaryota</taxon>
        <taxon>Metazoa</taxon>
        <taxon>Ecdysozoa</taxon>
        <taxon>Arthropoda</taxon>
        <taxon>Crustacea</taxon>
        <taxon>Multicrustacea</taxon>
        <taxon>Malacostraca</taxon>
        <taxon>Eumalacostraca</taxon>
        <taxon>Eucarida</taxon>
        <taxon>Decapoda</taxon>
        <taxon>Pleocyemata</taxon>
        <taxon>Anomura</taxon>
        <taxon>Galatheoidea</taxon>
        <taxon>Porcellanidae</taxon>
        <taxon>Petrolisthes</taxon>
    </lineage>
</organism>
<dbReference type="AlphaFoldDB" id="A0AAE1PUT9"/>
<evidence type="ECO:0000313" key="4">
    <source>
        <dbReference type="Proteomes" id="UP001292094"/>
    </source>
</evidence>
<feature type="compositionally biased region" description="Acidic residues" evidence="1">
    <location>
        <begin position="468"/>
        <end position="484"/>
    </location>
</feature>
<dbReference type="Pfam" id="PF25273">
    <property type="entry name" value="DUF7869"/>
    <property type="match status" value="1"/>
</dbReference>
<gene>
    <name evidence="3" type="ORF">Pmani_013610</name>
</gene>
<dbReference type="InterPro" id="IPR057191">
    <property type="entry name" value="DUF7869"/>
</dbReference>
<name>A0AAE1PUT9_9EUCA</name>
<evidence type="ECO:0000256" key="1">
    <source>
        <dbReference type="SAM" id="MobiDB-lite"/>
    </source>
</evidence>
<feature type="region of interest" description="Disordered" evidence="1">
    <location>
        <begin position="1"/>
        <end position="38"/>
    </location>
</feature>
<reference evidence="3" key="1">
    <citation type="submission" date="2023-11" db="EMBL/GenBank/DDBJ databases">
        <title>Genome assemblies of two species of porcelain crab, Petrolisthes cinctipes and Petrolisthes manimaculis (Anomura: Porcellanidae).</title>
        <authorList>
            <person name="Angst P."/>
        </authorList>
    </citation>
    <scope>NUCLEOTIDE SEQUENCE</scope>
    <source>
        <strain evidence="3">PB745_02</strain>
        <tissue evidence="3">Gill</tissue>
    </source>
</reference>
<protein>
    <recommendedName>
        <fullName evidence="2">DUF7869 domain-containing protein</fullName>
    </recommendedName>
</protein>
<evidence type="ECO:0000313" key="3">
    <source>
        <dbReference type="EMBL" id="KAK4315151.1"/>
    </source>
</evidence>
<evidence type="ECO:0000259" key="2">
    <source>
        <dbReference type="Pfam" id="PF25273"/>
    </source>
</evidence>
<dbReference type="Proteomes" id="UP001292094">
    <property type="component" value="Unassembled WGS sequence"/>
</dbReference>
<dbReference type="PANTHER" id="PTHR10773">
    <property type="entry name" value="DNA-DIRECTED RNA POLYMERASES I, II, AND III SUBUNIT RPABC2"/>
    <property type="match status" value="1"/>
</dbReference>
<feature type="region of interest" description="Disordered" evidence="1">
    <location>
        <begin position="468"/>
        <end position="497"/>
    </location>
</feature>
<accession>A0AAE1PUT9</accession>
<dbReference type="PANTHER" id="PTHR10773:SF19">
    <property type="match status" value="1"/>
</dbReference>
<comment type="caution">
    <text evidence="3">The sequence shown here is derived from an EMBL/GenBank/DDBJ whole genome shotgun (WGS) entry which is preliminary data.</text>
</comment>
<feature type="domain" description="DUF7869" evidence="2">
    <location>
        <begin position="252"/>
        <end position="351"/>
    </location>
</feature>
<dbReference type="EMBL" id="JAWZYT010001137">
    <property type="protein sequence ID" value="KAK4315151.1"/>
    <property type="molecule type" value="Genomic_DNA"/>
</dbReference>